<comment type="subcellular location">
    <subcellularLocation>
        <location evidence="1">Nucleus</location>
    </subcellularLocation>
</comment>
<dbReference type="PROSITE" id="PS50896">
    <property type="entry name" value="LISH"/>
    <property type="match status" value="1"/>
</dbReference>
<dbReference type="GO" id="GO:0003714">
    <property type="term" value="F:transcription corepressor activity"/>
    <property type="evidence" value="ECO:0007669"/>
    <property type="project" value="InterPro"/>
</dbReference>
<dbReference type="InterPro" id="IPR015943">
    <property type="entry name" value="WD40/YVTN_repeat-like_dom_sf"/>
</dbReference>
<evidence type="ECO:0000256" key="8">
    <source>
        <dbReference type="PROSITE-ProRule" id="PRU00221"/>
    </source>
</evidence>
<dbReference type="InterPro" id="IPR001680">
    <property type="entry name" value="WD40_rpt"/>
</dbReference>
<dbReference type="AlphaFoldDB" id="A0AAD9QAD7"/>
<dbReference type="FunFam" id="1.20.960.30:FF:000001">
    <property type="entry name" value="F-box-like/WD repeat-containing protein TBL1XR1"/>
    <property type="match status" value="1"/>
</dbReference>
<dbReference type="Pfam" id="PF00400">
    <property type="entry name" value="WD40"/>
    <property type="match status" value="6"/>
</dbReference>
<dbReference type="Gene3D" id="2.130.10.10">
    <property type="entry name" value="YVTN repeat-like/Quinoprotein amine dehydrogenase"/>
    <property type="match status" value="1"/>
</dbReference>
<dbReference type="InterPro" id="IPR036322">
    <property type="entry name" value="WD40_repeat_dom_sf"/>
</dbReference>
<evidence type="ECO:0000256" key="6">
    <source>
        <dbReference type="ARBA" id="ARBA00023242"/>
    </source>
</evidence>
<dbReference type="InterPro" id="IPR045183">
    <property type="entry name" value="Ebi-like"/>
</dbReference>
<gene>
    <name evidence="9" type="ORF">P5673_020321</name>
</gene>
<dbReference type="EMBL" id="JARQWQ010000049">
    <property type="protein sequence ID" value="KAK2557563.1"/>
    <property type="molecule type" value="Genomic_DNA"/>
</dbReference>
<comment type="caution">
    <text evidence="9">The sequence shown here is derived from an EMBL/GenBank/DDBJ whole genome shotgun (WGS) entry which is preliminary data.</text>
</comment>
<dbReference type="PANTHER" id="PTHR22846:SF2">
    <property type="entry name" value="F-BOX-LIKE_WD REPEAT-CONTAINING PROTEIN EBI"/>
    <property type="match status" value="1"/>
</dbReference>
<dbReference type="CDD" id="cd00200">
    <property type="entry name" value="WD40"/>
    <property type="match status" value="1"/>
</dbReference>
<keyword evidence="5" id="KW-0804">Transcription</keyword>
<keyword evidence="4" id="KW-0805">Transcription regulation</keyword>
<dbReference type="SUPFAM" id="SSF50978">
    <property type="entry name" value="WD40 repeat-like"/>
    <property type="match status" value="1"/>
</dbReference>
<accession>A0AAD9QAD7</accession>
<evidence type="ECO:0000256" key="5">
    <source>
        <dbReference type="ARBA" id="ARBA00023163"/>
    </source>
</evidence>
<dbReference type="Gene3D" id="1.20.960.30">
    <property type="match status" value="1"/>
</dbReference>
<name>A0AAD9QAD7_ACRCE</name>
<dbReference type="GO" id="GO:0000118">
    <property type="term" value="C:histone deacetylase complex"/>
    <property type="evidence" value="ECO:0007669"/>
    <property type="project" value="TreeGrafter"/>
</dbReference>
<feature type="repeat" description="WD" evidence="8">
    <location>
        <begin position="273"/>
        <end position="320"/>
    </location>
</feature>
<dbReference type="PROSITE" id="PS50294">
    <property type="entry name" value="WD_REPEATS_REGION"/>
    <property type="match status" value="2"/>
</dbReference>
<reference evidence="9" key="1">
    <citation type="journal article" date="2023" name="G3 (Bethesda)">
        <title>Whole genome assembly and annotation of the endangered Caribbean coral Acropora cervicornis.</title>
        <authorList>
            <person name="Selwyn J.D."/>
            <person name="Vollmer S.V."/>
        </authorList>
    </citation>
    <scope>NUCLEOTIDE SEQUENCE</scope>
    <source>
        <strain evidence="9">K2</strain>
    </source>
</reference>
<dbReference type="PROSITE" id="PS50082">
    <property type="entry name" value="WD_REPEATS_2"/>
    <property type="match status" value="4"/>
</dbReference>
<proteinExistence type="inferred from homology"/>
<evidence type="ECO:0000256" key="1">
    <source>
        <dbReference type="ARBA" id="ARBA00004123"/>
    </source>
</evidence>
<keyword evidence="2 8" id="KW-0853">WD repeat</keyword>
<evidence type="ECO:0000313" key="10">
    <source>
        <dbReference type="Proteomes" id="UP001249851"/>
    </source>
</evidence>
<keyword evidence="6" id="KW-0539">Nucleus</keyword>
<dbReference type="InterPro" id="IPR006594">
    <property type="entry name" value="LisH"/>
</dbReference>
<feature type="repeat" description="WD" evidence="8">
    <location>
        <begin position="160"/>
        <end position="201"/>
    </location>
</feature>
<feature type="repeat" description="WD" evidence="8">
    <location>
        <begin position="321"/>
        <end position="362"/>
    </location>
</feature>
<feature type="repeat" description="WD" evidence="8">
    <location>
        <begin position="238"/>
        <end position="272"/>
    </location>
</feature>
<evidence type="ECO:0000256" key="3">
    <source>
        <dbReference type="ARBA" id="ARBA00022737"/>
    </source>
</evidence>
<evidence type="ECO:0000256" key="4">
    <source>
        <dbReference type="ARBA" id="ARBA00023015"/>
    </source>
</evidence>
<dbReference type="SMART" id="SM00667">
    <property type="entry name" value="LisH"/>
    <property type="match status" value="1"/>
</dbReference>
<dbReference type="SMART" id="SM00320">
    <property type="entry name" value="WD40"/>
    <property type="match status" value="6"/>
</dbReference>
<dbReference type="FunFam" id="2.130.10.10:FF:000218">
    <property type="entry name" value="WD40 repeat-containing protein HOS15"/>
    <property type="match status" value="1"/>
</dbReference>
<evidence type="ECO:0000313" key="9">
    <source>
        <dbReference type="EMBL" id="KAK2557563.1"/>
    </source>
</evidence>
<sequence length="398" mass="44024">MMSMSSDEVNFLVYRYLQESGFQHSAFTFGVESHIDQSNINGSVVPPGALVSIIQKGVQYVEAEVALNELALIDAVLPDIVATKHSLLQNSRSMKPEFGIKQESNLDDGHFSHELNYKSHGEVMDLDGAANDNDGTLLATAFYDGQARIWNPEGELVRLLSDHKGPIFSIKWNKKGNYLLSAGVDKTAIVWDSNNWEVKQQFGFHQAPTLDVDWQNNNSFASCSTDKIIHICKIGSEVNAIKWDPSGSLLASCSDDLSSKVWSTKQDSWVFDLQGHKKEIYTIAWSPTGPTTASPNAPLFASYDTSVKLWELERGNCIMSLTKHQELVCSVTFSPDGKYLASGSYDRALNVWSTQTGTLVHSFHGNGAIFEVQWSPRGDKLAACFSDNTLCVLDVRNL</sequence>
<dbReference type="Pfam" id="PF08513">
    <property type="entry name" value="LisH"/>
    <property type="match status" value="1"/>
</dbReference>
<comment type="similarity">
    <text evidence="7">Belongs to the WD repeat EBI family.</text>
</comment>
<evidence type="ECO:0000256" key="7">
    <source>
        <dbReference type="ARBA" id="ARBA00025741"/>
    </source>
</evidence>
<keyword evidence="3" id="KW-0677">Repeat</keyword>
<dbReference type="Proteomes" id="UP001249851">
    <property type="component" value="Unassembled WGS sequence"/>
</dbReference>
<protein>
    <submittedName>
        <fullName evidence="9">F-box-like/WD repeat-containing protein TBL1XR1</fullName>
    </submittedName>
</protein>
<dbReference type="PANTHER" id="PTHR22846">
    <property type="entry name" value="WD40 REPEAT PROTEIN"/>
    <property type="match status" value="1"/>
</dbReference>
<organism evidence="9 10">
    <name type="scientific">Acropora cervicornis</name>
    <name type="common">Staghorn coral</name>
    <dbReference type="NCBI Taxonomy" id="6130"/>
    <lineage>
        <taxon>Eukaryota</taxon>
        <taxon>Metazoa</taxon>
        <taxon>Cnidaria</taxon>
        <taxon>Anthozoa</taxon>
        <taxon>Hexacorallia</taxon>
        <taxon>Scleractinia</taxon>
        <taxon>Astrocoeniina</taxon>
        <taxon>Acroporidae</taxon>
        <taxon>Acropora</taxon>
    </lineage>
</organism>
<reference evidence="9" key="2">
    <citation type="journal article" date="2023" name="Science">
        <title>Genomic signatures of disease resistance in endangered staghorn corals.</title>
        <authorList>
            <person name="Vollmer S.V."/>
            <person name="Selwyn J.D."/>
            <person name="Despard B.A."/>
            <person name="Roesel C.L."/>
        </authorList>
    </citation>
    <scope>NUCLEOTIDE SEQUENCE</scope>
    <source>
        <strain evidence="9">K2</strain>
    </source>
</reference>
<evidence type="ECO:0000256" key="2">
    <source>
        <dbReference type="ARBA" id="ARBA00022574"/>
    </source>
</evidence>
<keyword evidence="10" id="KW-1185">Reference proteome</keyword>
<dbReference type="GO" id="GO:0006357">
    <property type="term" value="P:regulation of transcription by RNA polymerase II"/>
    <property type="evidence" value="ECO:0007669"/>
    <property type="project" value="TreeGrafter"/>
</dbReference>